<dbReference type="OrthoDB" id="9794935at2"/>
<sequence length="154" mass="17952">MFRKLRRSKQKLSDQEVLELLQSEKRGVLSIIGENGYPYGIPLDFYYNKNTNKIYFHGAKEGHKIDSIKINNKACFTFYNQGEQRDGDWSYYVKSVIAFGHINIVDGIDQLKELGLKYYPSQEEVEEEIKKAGPRVQMLEFTIEHITGKTVHEK</sequence>
<dbReference type="PATRIC" id="fig|999415.3.peg.183"/>
<proteinExistence type="predicted"/>
<dbReference type="STRING" id="999415.HMPREF9943_00184"/>
<protein>
    <recommendedName>
        <fullName evidence="3">5-nitroimidazole antibiotic resistance protein</fullName>
    </recommendedName>
</protein>
<dbReference type="PANTHER" id="PTHR34071:SF2">
    <property type="entry name" value="FLAVIN-NUCLEOTIDE-BINDING PROTEIN"/>
    <property type="match status" value="1"/>
</dbReference>
<reference evidence="1 2" key="1">
    <citation type="submission" date="2013-02" db="EMBL/GenBank/DDBJ databases">
        <title>The Genome Sequence of Lactobacillus catenaformis F0143.</title>
        <authorList>
            <consortium name="The Broad Institute Genome Sequencing Platform"/>
            <person name="Earl A."/>
            <person name="Ward D."/>
            <person name="Feldgarden M."/>
            <person name="Gevers D."/>
            <person name="Izard J."/>
            <person name="Blanton J.M."/>
            <person name="Mathney J."/>
            <person name="Dewhirst F.E."/>
            <person name="Young S.K."/>
            <person name="Zeng Q."/>
            <person name="Gargeya S."/>
            <person name="Fitzgerald M."/>
            <person name="Haas B."/>
            <person name="Abouelleil A."/>
            <person name="Alvarado L."/>
            <person name="Arachchi H.M."/>
            <person name="Berlin A."/>
            <person name="Chapman S.B."/>
            <person name="Gearin G."/>
            <person name="Goldberg J."/>
            <person name="Griggs A."/>
            <person name="Gujja S."/>
            <person name="Hansen M."/>
            <person name="Heiman D."/>
            <person name="Howarth C."/>
            <person name="Larimer J."/>
            <person name="Lui A."/>
            <person name="MacDonald P.J.P."/>
            <person name="McCowen C."/>
            <person name="Montmayeur A."/>
            <person name="Murphy C."/>
            <person name="Neiman D."/>
            <person name="Pearson M."/>
            <person name="Priest M."/>
            <person name="Roberts A."/>
            <person name="Saif S."/>
            <person name="Shea T."/>
            <person name="Sisk P."/>
            <person name="Stolte C."/>
            <person name="Sykes S."/>
            <person name="Wortman J."/>
            <person name="Nusbaum C."/>
            <person name="Birren B."/>
        </authorList>
    </citation>
    <scope>NUCLEOTIDE SEQUENCE [LARGE SCALE GENOMIC DNA]</scope>
    <source>
        <strain evidence="1 2">OT 569</strain>
    </source>
</reference>
<keyword evidence="2" id="KW-1185">Reference proteome</keyword>
<name>M2PAK6_9FIRM</name>
<dbReference type="InterPro" id="IPR024747">
    <property type="entry name" value="Pyridox_Oxase-rel"/>
</dbReference>
<dbReference type="BioCyc" id="ECAT999415-HMP:GTTI-193-MONOMER"/>
<accession>M2PAK6</accession>
<organism evidence="1 2">
    <name type="scientific">Eggerthia catenaformis OT 569 = DSM 20559</name>
    <dbReference type="NCBI Taxonomy" id="999415"/>
    <lineage>
        <taxon>Bacteria</taxon>
        <taxon>Bacillati</taxon>
        <taxon>Bacillota</taxon>
        <taxon>Erysipelotrichia</taxon>
        <taxon>Erysipelotrichales</taxon>
        <taxon>Coprobacillaceae</taxon>
        <taxon>Eggerthia</taxon>
    </lineage>
</organism>
<dbReference type="AlphaFoldDB" id="M2PAK6"/>
<dbReference type="Gene3D" id="2.30.110.10">
    <property type="entry name" value="Electron Transport, Fmn-binding Protein, Chain A"/>
    <property type="match status" value="1"/>
</dbReference>
<dbReference type="SUPFAM" id="SSF50475">
    <property type="entry name" value="FMN-binding split barrel"/>
    <property type="match status" value="1"/>
</dbReference>
<dbReference type="eggNOG" id="COG3467">
    <property type="taxonomic scope" value="Bacteria"/>
</dbReference>
<comment type="caution">
    <text evidence="1">The sequence shown here is derived from an EMBL/GenBank/DDBJ whole genome shotgun (WGS) entry which is preliminary data.</text>
</comment>
<dbReference type="InterPro" id="IPR012349">
    <property type="entry name" value="Split_barrel_FMN-bd"/>
</dbReference>
<dbReference type="Pfam" id="PF12900">
    <property type="entry name" value="Pyridox_ox_2"/>
    <property type="match status" value="1"/>
</dbReference>
<evidence type="ECO:0000313" key="1">
    <source>
        <dbReference type="EMBL" id="EMD17397.1"/>
    </source>
</evidence>
<dbReference type="EMBL" id="AGEJ01000005">
    <property type="protein sequence ID" value="EMD17397.1"/>
    <property type="molecule type" value="Genomic_DNA"/>
</dbReference>
<dbReference type="PANTHER" id="PTHR34071">
    <property type="entry name" value="5-NITROIMIDAZOLE ANTIBIOTICS RESISTANCE PROTEIN, NIMA-FAMILY-RELATED PROTEIN-RELATED"/>
    <property type="match status" value="1"/>
</dbReference>
<dbReference type="RefSeq" id="WP_004801195.1">
    <property type="nucleotide sequence ID" value="NZ_KB446646.1"/>
</dbReference>
<dbReference type="Proteomes" id="UP000011758">
    <property type="component" value="Unassembled WGS sequence"/>
</dbReference>
<evidence type="ECO:0008006" key="3">
    <source>
        <dbReference type="Google" id="ProtNLM"/>
    </source>
</evidence>
<evidence type="ECO:0000313" key="2">
    <source>
        <dbReference type="Proteomes" id="UP000011758"/>
    </source>
</evidence>
<gene>
    <name evidence="1" type="ORF">HMPREF9943_00184</name>
</gene>